<gene>
    <name evidence="1" type="ORF">JEQ17_40870</name>
</gene>
<dbReference type="AlphaFoldDB" id="A0A7T7RFU1"/>
<protein>
    <submittedName>
        <fullName evidence="1">Uncharacterized protein</fullName>
    </submittedName>
</protein>
<evidence type="ECO:0000313" key="2">
    <source>
        <dbReference type="Proteomes" id="UP000595636"/>
    </source>
</evidence>
<name>A0A7T7RFU1_9ACTN</name>
<proteinExistence type="predicted"/>
<evidence type="ECO:0000313" key="1">
    <source>
        <dbReference type="EMBL" id="QQM45132.1"/>
    </source>
</evidence>
<dbReference type="RefSeq" id="WP_200399941.1">
    <property type="nucleotide sequence ID" value="NZ_CP066831.1"/>
</dbReference>
<dbReference type="KEGG" id="slf:JEQ17_40870"/>
<keyword evidence="2" id="KW-1185">Reference proteome</keyword>
<accession>A0A7T7RFU1</accession>
<dbReference type="Proteomes" id="UP000595636">
    <property type="component" value="Chromosome"/>
</dbReference>
<reference evidence="1 2" key="1">
    <citation type="submission" date="2020-12" db="EMBL/GenBank/DDBJ databases">
        <title>A novel species.</title>
        <authorList>
            <person name="Li K."/>
        </authorList>
    </citation>
    <scope>NUCLEOTIDE SEQUENCE [LARGE SCALE GENOMIC DNA]</scope>
    <source>
        <strain evidence="1 2">ZYC-3</strain>
    </source>
</reference>
<dbReference type="EMBL" id="CP066831">
    <property type="protein sequence ID" value="QQM45132.1"/>
    <property type="molecule type" value="Genomic_DNA"/>
</dbReference>
<sequence length="147" mass="17027">MAGQPPATYLGAPVPADIADRWQKWEAARWRQGVWRAANRPYPPDERFNIRPPAELCPEHRRLWIAYRNMRFDEETGNRWPGYDGSPFQYQGTDMDALRNERRVEWDEKASEQMQLIERICLSGRSPQCTPSAVQPVQLALDLDTAA</sequence>
<organism evidence="1 2">
    <name type="scientific">Streptomyces liliifuscus</name>
    <dbReference type="NCBI Taxonomy" id="2797636"/>
    <lineage>
        <taxon>Bacteria</taxon>
        <taxon>Bacillati</taxon>
        <taxon>Actinomycetota</taxon>
        <taxon>Actinomycetes</taxon>
        <taxon>Kitasatosporales</taxon>
        <taxon>Streptomycetaceae</taxon>
        <taxon>Streptomyces</taxon>
    </lineage>
</organism>